<keyword evidence="1" id="KW-0805">Transcription regulation</keyword>
<keyword evidence="6" id="KW-1185">Reference proteome</keyword>
<dbReference type="RefSeq" id="WP_341611603.1">
    <property type="nucleotide sequence ID" value="NZ_JBBWSC010000004.1"/>
</dbReference>
<name>A0ABU9EXS0_9STAP</name>
<protein>
    <submittedName>
        <fullName evidence="5">AraC family transcriptional regulator</fullName>
    </submittedName>
</protein>
<dbReference type="Proteomes" id="UP001380601">
    <property type="component" value="Unassembled WGS sequence"/>
</dbReference>
<dbReference type="PANTHER" id="PTHR43280">
    <property type="entry name" value="ARAC-FAMILY TRANSCRIPTIONAL REGULATOR"/>
    <property type="match status" value="1"/>
</dbReference>
<dbReference type="SMART" id="SM00342">
    <property type="entry name" value="HTH_ARAC"/>
    <property type="match status" value="1"/>
</dbReference>
<dbReference type="PANTHER" id="PTHR43280:SF26">
    <property type="entry name" value="ARAC-FAMILY TRANSCRIPTIONAL REGULATOR"/>
    <property type="match status" value="1"/>
</dbReference>
<evidence type="ECO:0000313" key="5">
    <source>
        <dbReference type="EMBL" id="MEL0538079.1"/>
    </source>
</evidence>
<evidence type="ECO:0000256" key="3">
    <source>
        <dbReference type="ARBA" id="ARBA00023163"/>
    </source>
</evidence>
<comment type="caution">
    <text evidence="5">The sequence shown here is derived from an EMBL/GenBank/DDBJ whole genome shotgun (WGS) entry which is preliminary data.</text>
</comment>
<dbReference type="EMBL" id="JBBWSC010000004">
    <property type="protein sequence ID" value="MEL0538079.1"/>
    <property type="molecule type" value="Genomic_DNA"/>
</dbReference>
<keyword evidence="2" id="KW-0238">DNA-binding</keyword>
<dbReference type="PROSITE" id="PS01124">
    <property type="entry name" value="HTH_ARAC_FAMILY_2"/>
    <property type="match status" value="1"/>
</dbReference>
<evidence type="ECO:0000256" key="2">
    <source>
        <dbReference type="ARBA" id="ARBA00023125"/>
    </source>
</evidence>
<proteinExistence type="predicted"/>
<dbReference type="InterPro" id="IPR018060">
    <property type="entry name" value="HTH_AraC"/>
</dbReference>
<evidence type="ECO:0000256" key="1">
    <source>
        <dbReference type="ARBA" id="ARBA00023015"/>
    </source>
</evidence>
<dbReference type="SUPFAM" id="SSF46689">
    <property type="entry name" value="Homeodomain-like"/>
    <property type="match status" value="1"/>
</dbReference>
<dbReference type="Pfam" id="PF12833">
    <property type="entry name" value="HTH_18"/>
    <property type="match status" value="1"/>
</dbReference>
<gene>
    <name evidence="5" type="ORF">AADA34_04940</name>
</gene>
<sequence>MRSDIIELYTTETLPLNRCYDGILLLWPADAVAEIQHFTETYTLSNQLHIINHNDIFQIKKNEKTIILYIASDWFKESGFRFYNYMFNIQLIQSVNDIKKCMASLMVRYLEETLTEEALSRQIRKICTILVEEASVNKNFITSQMPPAIPNQYREIVEYIHEHIDSKLTLDSMSKAFFTSKTALSAKFYEIFNVGFKKYVETLRIGLSLEYLNTTDDTIGYIAERVGFSHSSLYTKKFKQHLLMTPNVYRKLTQFQKNISYLFKDFRVSLSEKEKTAYIAYLVEALRNFNDDEENMVYIDEINPRFSPTRPFVMAIQIHEVSELKMMLIDCRNKSIIDFDNEAMLLIQISISQIYRKLDIEEIFQMLDTIYQYNLNVAFMVEDQHDIEYMKEGLMKSERFLAHPICTALKSHSTQISLTFNLKDTELKEIYVQMLRIQDLDFNIDFNLDITQLFNQPEEFKAMETRLKRISFTHYFIDNAELDYPYLEKEYDNLPIKQVAELTEIKSVMKRMHLDERQYILINLPNRNLLNDDLSLLDSTPLMMYMFTQFYGALYGIGINLVQQTQSKTLYLYDKNGLKTTLYFLYQQLSDFETFYFYNEKPYVITEDKERFAIMLYDWRVIENEMYLTNQNRYQFNIGFKSNQLRKNYLVTREITDYKYGNMNTIISPPLLDTYHWSEYLKRKIKSVNHPRFDVFEHDFRVGTMNTNINFNSLQLLSFYKKKR</sequence>
<dbReference type="InterPro" id="IPR009057">
    <property type="entry name" value="Homeodomain-like_sf"/>
</dbReference>
<feature type="domain" description="HTH araC/xylS-type" evidence="4">
    <location>
        <begin position="154"/>
        <end position="252"/>
    </location>
</feature>
<keyword evidence="3" id="KW-0804">Transcription</keyword>
<dbReference type="Gene3D" id="1.10.10.60">
    <property type="entry name" value="Homeodomain-like"/>
    <property type="match status" value="2"/>
</dbReference>
<reference evidence="5 6" key="1">
    <citation type="submission" date="2024-04" db="EMBL/GenBank/DDBJ databases">
        <title>Staphylococcus debuckii a clinical isolate.</title>
        <authorList>
            <person name="Magnan C."/>
            <person name="Plumet L."/>
            <person name="Morsli M."/>
            <person name="Molle V."/>
            <person name="Lavigne J.-P."/>
        </authorList>
    </citation>
    <scope>NUCLEOTIDE SEQUENCE [LARGE SCALE GENOMIC DNA]</scope>
    <source>
        <strain evidence="5 6">NSD001</strain>
    </source>
</reference>
<accession>A0ABU9EXS0</accession>
<evidence type="ECO:0000259" key="4">
    <source>
        <dbReference type="PROSITE" id="PS01124"/>
    </source>
</evidence>
<evidence type="ECO:0000313" key="6">
    <source>
        <dbReference type="Proteomes" id="UP001380601"/>
    </source>
</evidence>
<organism evidence="5 6">
    <name type="scientific">Staphylococcus debuckii</name>
    <dbReference type="NCBI Taxonomy" id="2044912"/>
    <lineage>
        <taxon>Bacteria</taxon>
        <taxon>Bacillati</taxon>
        <taxon>Bacillota</taxon>
        <taxon>Bacilli</taxon>
        <taxon>Bacillales</taxon>
        <taxon>Staphylococcaceae</taxon>
        <taxon>Staphylococcus</taxon>
    </lineage>
</organism>